<comment type="caution">
    <text evidence="1">The sequence shown here is derived from an EMBL/GenBank/DDBJ whole genome shotgun (WGS) entry which is preliminary data.</text>
</comment>
<proteinExistence type="predicted"/>
<evidence type="ECO:0000313" key="2">
    <source>
        <dbReference type="Proteomes" id="UP000438429"/>
    </source>
</evidence>
<evidence type="ECO:0000313" key="1">
    <source>
        <dbReference type="EMBL" id="KAF0042947.1"/>
    </source>
</evidence>
<reference evidence="1 2" key="1">
    <citation type="submission" date="2019-06" db="EMBL/GenBank/DDBJ databases">
        <title>Draft genomes of female and male turbot (Scophthalmus maximus).</title>
        <authorList>
            <person name="Xu H."/>
            <person name="Xu X.-W."/>
            <person name="Shao C."/>
            <person name="Chen S."/>
        </authorList>
    </citation>
    <scope>NUCLEOTIDE SEQUENCE [LARGE SCALE GENOMIC DNA]</scope>
    <source>
        <strain evidence="1">Ysfricsl-2016a</strain>
        <tissue evidence="1">Blood</tissue>
    </source>
</reference>
<dbReference type="Proteomes" id="UP000438429">
    <property type="component" value="Unassembled WGS sequence"/>
</dbReference>
<name>A0A6A4T9A8_SCOMX</name>
<organism evidence="1 2">
    <name type="scientific">Scophthalmus maximus</name>
    <name type="common">Turbot</name>
    <name type="synonym">Psetta maxima</name>
    <dbReference type="NCBI Taxonomy" id="52904"/>
    <lineage>
        <taxon>Eukaryota</taxon>
        <taxon>Metazoa</taxon>
        <taxon>Chordata</taxon>
        <taxon>Craniata</taxon>
        <taxon>Vertebrata</taxon>
        <taxon>Euteleostomi</taxon>
        <taxon>Actinopterygii</taxon>
        <taxon>Neopterygii</taxon>
        <taxon>Teleostei</taxon>
        <taxon>Neoteleostei</taxon>
        <taxon>Acanthomorphata</taxon>
        <taxon>Carangaria</taxon>
        <taxon>Pleuronectiformes</taxon>
        <taxon>Pleuronectoidei</taxon>
        <taxon>Scophthalmidae</taxon>
        <taxon>Scophthalmus</taxon>
    </lineage>
</organism>
<sequence length="152" mass="16914">MGGSALDTGAPGRRTTGESAITISCGNCGNSKPHYETRHISTLKTVTHSSPRASDKDWLLDALPQLLQVCAPRLWNWEMIICEAQQSTIALSTITQHVHLAMSALHAGCYENRRRFAEGSEMEGGDMLSDGEKRSDRRRFLEEKVKKEVTQR</sequence>
<gene>
    <name evidence="1" type="ORF">F2P81_004284</name>
</gene>
<protein>
    <submittedName>
        <fullName evidence="1">Uncharacterized protein</fullName>
    </submittedName>
</protein>
<dbReference type="AlphaFoldDB" id="A0A6A4T9A8"/>
<accession>A0A6A4T9A8</accession>
<dbReference type="EMBL" id="VEVO01000004">
    <property type="protein sequence ID" value="KAF0042947.1"/>
    <property type="molecule type" value="Genomic_DNA"/>
</dbReference>